<evidence type="ECO:0000256" key="1">
    <source>
        <dbReference type="ARBA" id="ARBA00001974"/>
    </source>
</evidence>
<evidence type="ECO:0000256" key="2">
    <source>
        <dbReference type="ARBA" id="ARBA00022630"/>
    </source>
</evidence>
<protein>
    <submittedName>
        <fullName evidence="6">FAD/NAD(P)-binding oxidoreductase</fullName>
    </submittedName>
</protein>
<evidence type="ECO:0000313" key="7">
    <source>
        <dbReference type="Proteomes" id="UP001500842"/>
    </source>
</evidence>
<comment type="cofactor">
    <cofactor evidence="1">
        <name>FAD</name>
        <dbReference type="ChEBI" id="CHEBI:57692"/>
    </cofactor>
</comment>
<dbReference type="Pfam" id="PF07992">
    <property type="entry name" value="Pyr_redox_2"/>
    <property type="match status" value="1"/>
</dbReference>
<dbReference type="Gene3D" id="3.50.50.60">
    <property type="entry name" value="FAD/NAD(P)-binding domain"/>
    <property type="match status" value="2"/>
</dbReference>
<organism evidence="6 7">
    <name type="scientific">Nocardioides humi</name>
    <dbReference type="NCBI Taxonomy" id="449461"/>
    <lineage>
        <taxon>Bacteria</taxon>
        <taxon>Bacillati</taxon>
        <taxon>Actinomycetota</taxon>
        <taxon>Actinomycetes</taxon>
        <taxon>Propionibacteriales</taxon>
        <taxon>Nocardioidaceae</taxon>
        <taxon>Nocardioides</taxon>
    </lineage>
</organism>
<dbReference type="Gene3D" id="3.30.390.30">
    <property type="match status" value="1"/>
</dbReference>
<dbReference type="InterPro" id="IPR036188">
    <property type="entry name" value="FAD/NAD-bd_sf"/>
</dbReference>
<dbReference type="PANTHER" id="PTHR43557:SF2">
    <property type="entry name" value="RIESKE DOMAIN-CONTAINING PROTEIN-RELATED"/>
    <property type="match status" value="1"/>
</dbReference>
<dbReference type="RefSeq" id="WP_344112061.1">
    <property type="nucleotide sequence ID" value="NZ_BAAAOR010000015.1"/>
</dbReference>
<dbReference type="SUPFAM" id="SSF55424">
    <property type="entry name" value="FAD/NAD-linked reductases, dimerisation (C-terminal) domain"/>
    <property type="match status" value="1"/>
</dbReference>
<dbReference type="Proteomes" id="UP001500842">
    <property type="component" value="Unassembled WGS sequence"/>
</dbReference>
<dbReference type="InterPro" id="IPR050446">
    <property type="entry name" value="FAD-oxidoreductase/Apoptosis"/>
</dbReference>
<proteinExistence type="predicted"/>
<dbReference type="SUPFAM" id="SSF51905">
    <property type="entry name" value="FAD/NAD(P)-binding domain"/>
    <property type="match status" value="2"/>
</dbReference>
<dbReference type="InterPro" id="IPR016156">
    <property type="entry name" value="FAD/NAD-linked_Rdtase_dimer_sf"/>
</dbReference>
<gene>
    <name evidence="6" type="ORF">GCM10009788_21760</name>
</gene>
<dbReference type="PRINTS" id="PR00411">
    <property type="entry name" value="PNDRDTASEI"/>
</dbReference>
<dbReference type="PANTHER" id="PTHR43557">
    <property type="entry name" value="APOPTOSIS-INDUCING FACTOR 1"/>
    <property type="match status" value="1"/>
</dbReference>
<evidence type="ECO:0000256" key="3">
    <source>
        <dbReference type="ARBA" id="ARBA00022827"/>
    </source>
</evidence>
<name>A0ABN2AEC2_9ACTN</name>
<dbReference type="PRINTS" id="PR00368">
    <property type="entry name" value="FADPNR"/>
</dbReference>
<comment type="caution">
    <text evidence="6">The sequence shown here is derived from an EMBL/GenBank/DDBJ whole genome shotgun (WGS) entry which is preliminary data.</text>
</comment>
<keyword evidence="2" id="KW-0285">Flavoprotein</keyword>
<dbReference type="InterPro" id="IPR023753">
    <property type="entry name" value="FAD/NAD-binding_dom"/>
</dbReference>
<keyword evidence="4" id="KW-0560">Oxidoreductase</keyword>
<feature type="domain" description="FAD/NAD(P)-binding" evidence="5">
    <location>
        <begin position="5"/>
        <end position="284"/>
    </location>
</feature>
<sequence>MSGTILVVGASMAGLRVAERIRGLGHSGPMTVIGDEPCMPYNRPPLSKEALRGEEYDERLPFPIRPALNDVQWRLSTAAVSADLDERRVVTSAGDELSYDGMVIATGLRPRRLDLPGPQAGRHVVRSMADAQALRDALRNAPSVAVVGASFIGCEVAAVAVTLGCQVTVVAPEREPMERVLGTELGAQVRRRHHEAGVTFRMQEVPVAFEGDGAVEAVLLSSGERVPAAVVVEAVGSMPNAEWLGGNGLDLSDGVLCDARMRVEGAECVVAAGDVARFPHRWSTGRAVRVEHWNTVGDIARVAGDSLRHLVTDDLGGHPADEGEAATTATVVPSFWSDQYDLRIYGLGDPAAGIGDVRLLSDADVAPVYGYHVDGQLSGVVGLGGLRSVLPHRESLLGSAFSNDLADHHWPGSK</sequence>
<keyword evidence="3" id="KW-0274">FAD</keyword>
<accession>A0ABN2AEC2</accession>
<dbReference type="EMBL" id="BAAAOR010000015">
    <property type="protein sequence ID" value="GAA1517246.1"/>
    <property type="molecule type" value="Genomic_DNA"/>
</dbReference>
<evidence type="ECO:0000256" key="4">
    <source>
        <dbReference type="ARBA" id="ARBA00023002"/>
    </source>
</evidence>
<evidence type="ECO:0000259" key="5">
    <source>
        <dbReference type="Pfam" id="PF07992"/>
    </source>
</evidence>
<keyword evidence="7" id="KW-1185">Reference proteome</keyword>
<reference evidence="6 7" key="1">
    <citation type="journal article" date="2019" name="Int. J. Syst. Evol. Microbiol.">
        <title>The Global Catalogue of Microorganisms (GCM) 10K type strain sequencing project: providing services to taxonomists for standard genome sequencing and annotation.</title>
        <authorList>
            <consortium name="The Broad Institute Genomics Platform"/>
            <consortium name="The Broad Institute Genome Sequencing Center for Infectious Disease"/>
            <person name="Wu L."/>
            <person name="Ma J."/>
        </authorList>
    </citation>
    <scope>NUCLEOTIDE SEQUENCE [LARGE SCALE GENOMIC DNA]</scope>
    <source>
        <strain evidence="6 7">JCM 14942</strain>
    </source>
</reference>
<evidence type="ECO:0000313" key="6">
    <source>
        <dbReference type="EMBL" id="GAA1517246.1"/>
    </source>
</evidence>